<dbReference type="OrthoDB" id="1551162at2"/>
<evidence type="ECO:0000313" key="1">
    <source>
        <dbReference type="EMBL" id="OAA29354.1"/>
    </source>
</evidence>
<dbReference type="PATRIC" id="fig|1453497.3.peg.441"/>
<protein>
    <submittedName>
        <fullName evidence="1">Uncharacterized protein</fullName>
    </submittedName>
</protein>
<evidence type="ECO:0000313" key="2">
    <source>
        <dbReference type="Proteomes" id="UP000077339"/>
    </source>
</evidence>
<gene>
    <name evidence="1" type="ORF">AT15_02210</name>
</gene>
<sequence length="113" mass="12285">MPFKSLFLSGSPDANPKKDRAFVKTELSEVEVVLVKHSDFSGILDICKDFAMRGGNAIILCPGFTHEQVAEIAKTVGEDVSVNVARGDGKSSLAARKAMEKAGWFDKRVEDNL</sequence>
<dbReference type="RefSeq" id="WP_068348240.1">
    <property type="nucleotide sequence ID" value="NZ_JFHK01000019.1"/>
</dbReference>
<accession>A0A176JZ99</accession>
<reference evidence="1 2" key="1">
    <citation type="submission" date="2014-02" db="EMBL/GenBank/DDBJ databases">
        <title>Kosmotoga genome sequencing.</title>
        <authorList>
            <person name="Pollo S.M."/>
            <person name="Charchuk R."/>
            <person name="Nesbo C.L."/>
        </authorList>
    </citation>
    <scope>NUCLEOTIDE SEQUENCE [LARGE SCALE GENOMIC DNA]</scope>
    <source>
        <strain evidence="1 2">S304</strain>
    </source>
</reference>
<dbReference type="Pfam" id="PF20116">
    <property type="entry name" value="DUF6506"/>
    <property type="match status" value="1"/>
</dbReference>
<organism evidence="1 2">
    <name type="scientific">Kosmotoga arenicorallina S304</name>
    <dbReference type="NCBI Taxonomy" id="1453497"/>
    <lineage>
        <taxon>Bacteria</taxon>
        <taxon>Thermotogati</taxon>
        <taxon>Thermotogota</taxon>
        <taxon>Thermotogae</taxon>
        <taxon>Kosmotogales</taxon>
        <taxon>Kosmotogaceae</taxon>
        <taxon>Kosmotoga</taxon>
    </lineage>
</organism>
<proteinExistence type="predicted"/>
<keyword evidence="2" id="KW-1185">Reference proteome</keyword>
<dbReference type="EMBL" id="JFHK01000019">
    <property type="protein sequence ID" value="OAA29354.1"/>
    <property type="molecule type" value="Genomic_DNA"/>
</dbReference>
<dbReference type="Proteomes" id="UP000077339">
    <property type="component" value="Unassembled WGS sequence"/>
</dbReference>
<dbReference type="InterPro" id="IPR045441">
    <property type="entry name" value="DUF6506"/>
</dbReference>
<comment type="caution">
    <text evidence="1">The sequence shown here is derived from an EMBL/GenBank/DDBJ whole genome shotgun (WGS) entry which is preliminary data.</text>
</comment>
<dbReference type="AlphaFoldDB" id="A0A176JZ99"/>
<dbReference type="STRING" id="1453497.AT15_02210"/>
<name>A0A176JZ99_9BACT</name>